<dbReference type="PANTHER" id="PTHR33393">
    <property type="entry name" value="POLYGLUTAMINE SYNTHESIS ACCESSORY PROTEIN RV0574C-RELATED"/>
    <property type="match status" value="1"/>
</dbReference>
<dbReference type="InterPro" id="IPR019079">
    <property type="entry name" value="Capsule_synth_CapA"/>
</dbReference>
<dbReference type="AlphaFoldDB" id="A0A9X6X621"/>
<gene>
    <name evidence="3" type="ORF">COI98_01350</name>
</gene>
<comment type="caution">
    <text evidence="3">The sequence shown here is derived from an EMBL/GenBank/DDBJ whole genome shotgun (WGS) entry which is preliminary data.</text>
</comment>
<organism evidence="3 4">
    <name type="scientific">Bacillus cereus</name>
    <dbReference type="NCBI Taxonomy" id="1396"/>
    <lineage>
        <taxon>Bacteria</taxon>
        <taxon>Bacillati</taxon>
        <taxon>Bacillota</taxon>
        <taxon>Bacilli</taxon>
        <taxon>Bacillales</taxon>
        <taxon>Bacillaceae</taxon>
        <taxon>Bacillus</taxon>
        <taxon>Bacillus cereus group</taxon>
    </lineage>
</organism>
<dbReference type="InterPro" id="IPR052169">
    <property type="entry name" value="CW_Biosynth-Accessory"/>
</dbReference>
<evidence type="ECO:0000313" key="3">
    <source>
        <dbReference type="EMBL" id="PFK27796.1"/>
    </source>
</evidence>
<accession>A0A9X6X621</accession>
<dbReference type="SUPFAM" id="SSF56300">
    <property type="entry name" value="Metallo-dependent phosphatases"/>
    <property type="match status" value="1"/>
</dbReference>
<evidence type="ECO:0000256" key="1">
    <source>
        <dbReference type="ARBA" id="ARBA00005662"/>
    </source>
</evidence>
<evidence type="ECO:0000259" key="2">
    <source>
        <dbReference type="SMART" id="SM00854"/>
    </source>
</evidence>
<dbReference type="CDD" id="cd07381">
    <property type="entry name" value="MPP_CapA"/>
    <property type="match status" value="1"/>
</dbReference>
<dbReference type="Pfam" id="PF09587">
    <property type="entry name" value="PGA_cap"/>
    <property type="match status" value="1"/>
</dbReference>
<protein>
    <submittedName>
        <fullName evidence="3">Capsule biosynthesis protein</fullName>
    </submittedName>
</protein>
<proteinExistence type="inferred from homology"/>
<dbReference type="Proteomes" id="UP000224413">
    <property type="component" value="Unassembled WGS sequence"/>
</dbReference>
<comment type="similarity">
    <text evidence="1">Belongs to the CapA family.</text>
</comment>
<reference evidence="3 4" key="1">
    <citation type="submission" date="2017-09" db="EMBL/GenBank/DDBJ databases">
        <title>Large-scale bioinformatics analysis of Bacillus genomes uncovers conserved roles of natural products in bacterial physiology.</title>
        <authorList>
            <consortium name="Agbiome Team Llc"/>
            <person name="Bleich R.M."/>
            <person name="Grubbs K.J."/>
            <person name="Santa Maria K.C."/>
            <person name="Allen S.E."/>
            <person name="Farag S."/>
            <person name="Shank E.A."/>
            <person name="Bowers A."/>
        </authorList>
    </citation>
    <scope>NUCLEOTIDE SEQUENCE [LARGE SCALE GENOMIC DNA]</scope>
    <source>
        <strain evidence="3 4">AFS083741</strain>
    </source>
</reference>
<dbReference type="RefSeq" id="WP_098582623.1">
    <property type="nucleotide sequence ID" value="NZ_NUWJ01000016.1"/>
</dbReference>
<dbReference type="EMBL" id="NUWJ01000016">
    <property type="protein sequence ID" value="PFK27796.1"/>
    <property type="molecule type" value="Genomic_DNA"/>
</dbReference>
<dbReference type="PANTHER" id="PTHR33393:SF11">
    <property type="entry name" value="POLYGLUTAMINE SYNTHESIS ACCESSORY PROTEIN RV0574C-RELATED"/>
    <property type="match status" value="1"/>
</dbReference>
<dbReference type="SMART" id="SM00854">
    <property type="entry name" value="PGA_cap"/>
    <property type="match status" value="1"/>
</dbReference>
<evidence type="ECO:0000313" key="4">
    <source>
        <dbReference type="Proteomes" id="UP000224413"/>
    </source>
</evidence>
<sequence>MSTISFCATGDSLITRRISTEGKSFKEIASIIQSADVRFTNLEGTVHNLEGYPGAVSGGGWVMATPNMLKDLKEYRFNMIAWANNHTFDFTFGGLEATERNLNALDFVHAGAGRNLASASEPRYLEMPSARVALIAATSNFDRTWVAGAQRPDMIGRPGINPLRHHLIYTVSKEKLEQLKNIAKAIPVNAAYNVFKRRGFMKKDDEDLFFFGGILFQEGLEEGEFTAPNENDMKRILSAISEAKRQSDYVIVSIHSHQPKVENIEEPADFLVDFARRCIDEGAHCVIGHGPHILRGIEIYKNRPIFYSLGNFIFQCETLTHQPQELYDRLGLGYDNNIADALEKQNNTAGFAVEPEVWESIIPFWKMRDGKLTELILHPIELGYGMPHHRRGCPKLSKSEKIIKKIAELSKPFGLSIESRDGIGKVIIN</sequence>
<dbReference type="InterPro" id="IPR029052">
    <property type="entry name" value="Metallo-depent_PP-like"/>
</dbReference>
<name>A0A9X6X621_BACCE</name>
<feature type="domain" description="Capsule synthesis protein CapA" evidence="2">
    <location>
        <begin position="5"/>
        <end position="316"/>
    </location>
</feature>